<sequence>MSTHHQSDHDTAKLRDALFDALEDQRTGMLGVQGSSSHMQPMTHYTDDGAPVLRFITARDTDLAREIGTSGTAHFTVTSKDTYACMKGAIRPVEDRATLERLWSPAADMWFEGGIDDPSVLLLEMPLDDAAVWTIDANALQFGIEMIRANLSEDHKPDLGDHGIVKLRAA</sequence>
<dbReference type="Pfam" id="PF16242">
    <property type="entry name" value="Pyrid_ox_like"/>
    <property type="match status" value="1"/>
</dbReference>
<protein>
    <submittedName>
        <fullName evidence="2">Pyridoxamine 5'-phosphate oxidase family protein</fullName>
    </submittedName>
</protein>
<organism evidence="2 3">
    <name type="scientific">Rhodalgimonas zhirmunskyi</name>
    <dbReference type="NCBI Taxonomy" id="2964767"/>
    <lineage>
        <taxon>Bacteria</taxon>
        <taxon>Pseudomonadati</taxon>
        <taxon>Pseudomonadota</taxon>
        <taxon>Alphaproteobacteria</taxon>
        <taxon>Rhodobacterales</taxon>
        <taxon>Roseobacteraceae</taxon>
        <taxon>Rhodalgimonas</taxon>
    </lineage>
</organism>
<dbReference type="Gene3D" id="2.30.110.10">
    <property type="entry name" value="Electron Transport, Fmn-binding Protein, Chain A"/>
    <property type="match status" value="1"/>
</dbReference>
<keyword evidence="3" id="KW-1185">Reference proteome</keyword>
<evidence type="ECO:0000313" key="3">
    <source>
        <dbReference type="Proteomes" id="UP001227162"/>
    </source>
</evidence>
<dbReference type="PANTHER" id="PTHR34818:SF1">
    <property type="entry name" value="PROTEIN BLI-3"/>
    <property type="match status" value="1"/>
</dbReference>
<dbReference type="SUPFAM" id="SSF50475">
    <property type="entry name" value="FMN-binding split barrel"/>
    <property type="match status" value="1"/>
</dbReference>
<dbReference type="InterPro" id="IPR052917">
    <property type="entry name" value="Stress-Dev_Protein"/>
</dbReference>
<dbReference type="InterPro" id="IPR038725">
    <property type="entry name" value="YdaG_split_barrel_FMN-bd"/>
</dbReference>
<dbReference type="InterPro" id="IPR012349">
    <property type="entry name" value="Split_barrel_FMN-bd"/>
</dbReference>
<evidence type="ECO:0000259" key="1">
    <source>
        <dbReference type="Pfam" id="PF16242"/>
    </source>
</evidence>
<dbReference type="PANTHER" id="PTHR34818">
    <property type="entry name" value="PROTEIN BLI-3"/>
    <property type="match status" value="1"/>
</dbReference>
<reference evidence="2" key="1">
    <citation type="submission" date="2022-07" db="EMBL/GenBank/DDBJ databases">
        <authorList>
            <person name="Otstavnykh N."/>
            <person name="Isaeva M."/>
            <person name="Bystritskaya E."/>
        </authorList>
    </citation>
    <scope>NUCLEOTIDE SEQUENCE</scope>
    <source>
        <strain evidence="2">10Alg 79</strain>
    </source>
</reference>
<reference evidence="2" key="2">
    <citation type="submission" date="2023-04" db="EMBL/GenBank/DDBJ databases">
        <title>'Rhodoalgimonas zhirmunskyi' gen. nov., isolated from a red alga.</title>
        <authorList>
            <person name="Nedashkovskaya O.I."/>
            <person name="Otstavnykh N.Y."/>
            <person name="Bystritskaya E.P."/>
            <person name="Balabanova L.A."/>
            <person name="Isaeva M.P."/>
        </authorList>
    </citation>
    <scope>NUCLEOTIDE SEQUENCE</scope>
    <source>
        <strain evidence="2">10Alg 79</strain>
    </source>
</reference>
<feature type="domain" description="General stress protein FMN-binding split barrel" evidence="1">
    <location>
        <begin position="17"/>
        <end position="154"/>
    </location>
</feature>
<comment type="caution">
    <text evidence="2">The sequence shown here is derived from an EMBL/GenBank/DDBJ whole genome shotgun (WGS) entry which is preliminary data.</text>
</comment>
<evidence type="ECO:0000313" key="2">
    <source>
        <dbReference type="EMBL" id="MDQ2095411.1"/>
    </source>
</evidence>
<accession>A0AAJ1UFU8</accession>
<proteinExistence type="predicted"/>
<dbReference type="Proteomes" id="UP001227162">
    <property type="component" value="Unassembled WGS sequence"/>
</dbReference>
<dbReference type="EMBL" id="JANFFA010000004">
    <property type="protein sequence ID" value="MDQ2095411.1"/>
    <property type="molecule type" value="Genomic_DNA"/>
</dbReference>
<dbReference type="RefSeq" id="WP_317627030.1">
    <property type="nucleotide sequence ID" value="NZ_JANFFA010000004.1"/>
</dbReference>
<gene>
    <name evidence="2" type="ORF">NOI20_14930</name>
</gene>
<dbReference type="AlphaFoldDB" id="A0AAJ1UFU8"/>
<name>A0AAJ1UFU8_9RHOB</name>